<organism evidence="2 3">
    <name type="scientific">Ectobacillus antri</name>
    <dbReference type="NCBI Taxonomy" id="2486280"/>
    <lineage>
        <taxon>Bacteria</taxon>
        <taxon>Bacillati</taxon>
        <taxon>Bacillota</taxon>
        <taxon>Bacilli</taxon>
        <taxon>Bacillales</taxon>
        <taxon>Bacillaceae</taxon>
        <taxon>Ectobacillus</taxon>
    </lineage>
</organism>
<evidence type="ECO:0000313" key="2">
    <source>
        <dbReference type="EMBL" id="MDG5753506.1"/>
    </source>
</evidence>
<keyword evidence="3" id="KW-1185">Reference proteome</keyword>
<sequence length="87" mass="10390">MTDRYSLDQCIHEAEEAMKYGHEQLELGMRQEHYNDMEYSDAQLQLEQAVIALEKMMDNANAEQRERIDRTLAQMRHLQHQMITTPH</sequence>
<reference evidence="2 3" key="1">
    <citation type="submission" date="2023-04" db="EMBL/GenBank/DDBJ databases">
        <title>Ectobacillus antri isolated from activated sludge.</title>
        <authorList>
            <person name="Yan P."/>
            <person name="Liu X."/>
        </authorList>
    </citation>
    <scope>NUCLEOTIDE SEQUENCE [LARGE SCALE GENOMIC DNA]</scope>
    <source>
        <strain evidence="2 3">C18H</strain>
    </source>
</reference>
<protein>
    <submittedName>
        <fullName evidence="2">YtzC family protein</fullName>
    </submittedName>
</protein>
<dbReference type="EMBL" id="JARULN010000003">
    <property type="protein sequence ID" value="MDG5753506.1"/>
    <property type="molecule type" value="Genomic_DNA"/>
</dbReference>
<accession>A0ABT6H4Z5</accession>
<dbReference type="Pfam" id="PF10732">
    <property type="entry name" value="DUF2524"/>
    <property type="match status" value="1"/>
</dbReference>
<gene>
    <name evidence="2" type="ORF">P6P90_05885</name>
</gene>
<dbReference type="RefSeq" id="WP_124564382.1">
    <property type="nucleotide sequence ID" value="NZ_JARRRY010000002.1"/>
</dbReference>
<comment type="caution">
    <text evidence="2">The sequence shown here is derived from an EMBL/GenBank/DDBJ whole genome shotgun (WGS) entry which is preliminary data.</text>
</comment>
<evidence type="ECO:0000256" key="1">
    <source>
        <dbReference type="SAM" id="Coils"/>
    </source>
</evidence>
<name>A0ABT6H4Z5_9BACI</name>
<proteinExistence type="predicted"/>
<evidence type="ECO:0000313" key="3">
    <source>
        <dbReference type="Proteomes" id="UP001218246"/>
    </source>
</evidence>
<dbReference type="InterPro" id="IPR019668">
    <property type="entry name" value="Uncharacterised_YtzC"/>
</dbReference>
<dbReference type="Proteomes" id="UP001218246">
    <property type="component" value="Unassembled WGS sequence"/>
</dbReference>
<keyword evidence="1" id="KW-0175">Coiled coil</keyword>
<feature type="coiled-coil region" evidence="1">
    <location>
        <begin position="39"/>
        <end position="81"/>
    </location>
</feature>